<evidence type="ECO:0000256" key="1">
    <source>
        <dbReference type="SAM" id="MobiDB-lite"/>
    </source>
</evidence>
<name>A0ABS1DC77_9PROT</name>
<proteinExistence type="predicted"/>
<organism evidence="4 5">
    <name type="scientific">Rhodovibrio sodomensis</name>
    <dbReference type="NCBI Taxonomy" id="1088"/>
    <lineage>
        <taxon>Bacteria</taxon>
        <taxon>Pseudomonadati</taxon>
        <taxon>Pseudomonadota</taxon>
        <taxon>Alphaproteobacteria</taxon>
        <taxon>Rhodospirillales</taxon>
        <taxon>Rhodovibrionaceae</taxon>
        <taxon>Rhodovibrio</taxon>
    </lineage>
</organism>
<gene>
    <name evidence="4" type="ORF">CKO28_04780</name>
</gene>
<feature type="region of interest" description="Disordered" evidence="1">
    <location>
        <begin position="173"/>
        <end position="194"/>
    </location>
</feature>
<feature type="region of interest" description="Disordered" evidence="1">
    <location>
        <begin position="594"/>
        <end position="622"/>
    </location>
</feature>
<dbReference type="EMBL" id="NRRL01000006">
    <property type="protein sequence ID" value="MBK1667343.1"/>
    <property type="molecule type" value="Genomic_DNA"/>
</dbReference>
<evidence type="ECO:0000256" key="2">
    <source>
        <dbReference type="SAM" id="SignalP"/>
    </source>
</evidence>
<feature type="region of interest" description="Disordered" evidence="1">
    <location>
        <begin position="418"/>
        <end position="452"/>
    </location>
</feature>
<sequence>MTFPILAALAAGAALTMAAPDLPRPLIDEFDRLSVASANNAALTTAERLADEARPQQDTQALRQLRRWSDAGNLWARIALARLIEEARVGERKAGEFLRLVEGLPVPMPPGTDEVTRSVVAGLQARAAAYRAFARKGMLPEVPSMTGILPASVERRIVSPSERRGALAEIPQRPVDLDNPGAAPSASVGATPLAQPGGEGRSLIIGFATTTADLLRAFAAASGRSGAAMTHVIPEIHPIEHPKAGPGFFLALTGIESVGQARTICALMRVRDCEASLAAGARLQEKESRRAAARAPSPAEERVIAGEPVPADVPPEEWVDGTIQSPQEDGPVQSGETLAVPLPPPPKPVAQIGRVELPEGMVVWRVVPAWQEVIRAGRGVEAALSQIEGPSPQDDYERTLAILSEIGIESRGLERVEPATAEVTQTASAGQEAASSAIGTAASSDKTEPAVKPIPESTVASVLGAAASRDQQFDFIKSMQIVGELGVNAYIPTQATDPGDGLAADPAPGEGSPADAPLDPPSSLGVETDDMDTRQGTEPPELGDAWVPEPAIEVGPAPEPQPLIVHPSTDGRAIARLDAEMVVEPEQAHDVEPLFGPAEAGSEPTAKGLRRSDAVSKTAEAARDGGSAAPAVSVSDPIALTAIDPALGSFTAAPESPAPSEIANDADDRVIARVSRHALKSAELARLRAVEREVLAGLDQMLDTERGEGIASGAPAGVFVQLASFRDSAPAQLERDRLSSVLREWMADRPLLEVRRLSGSATYFAVILPGFEGRIDAENFCAAIPSRLTDCWVRGN</sequence>
<dbReference type="InterPro" id="IPR007730">
    <property type="entry name" value="SPOR-like_dom"/>
</dbReference>
<feature type="region of interest" description="Disordered" evidence="1">
    <location>
        <begin position="496"/>
        <end position="545"/>
    </location>
</feature>
<dbReference type="Pfam" id="PF05036">
    <property type="entry name" value="SPOR"/>
    <property type="match status" value="1"/>
</dbReference>
<feature type="region of interest" description="Disordered" evidence="1">
    <location>
        <begin position="282"/>
        <end position="301"/>
    </location>
</feature>
<dbReference type="Proteomes" id="UP001296873">
    <property type="component" value="Unassembled WGS sequence"/>
</dbReference>
<feature type="signal peptide" evidence="2">
    <location>
        <begin position="1"/>
        <end position="18"/>
    </location>
</feature>
<feature type="chain" id="PRO_5046502131" description="SPOR domain-containing protein" evidence="2">
    <location>
        <begin position="19"/>
        <end position="796"/>
    </location>
</feature>
<feature type="compositionally biased region" description="Low complexity" evidence="1">
    <location>
        <begin position="512"/>
        <end position="524"/>
    </location>
</feature>
<comment type="caution">
    <text evidence="4">The sequence shown here is derived from an EMBL/GenBank/DDBJ whole genome shotgun (WGS) entry which is preliminary data.</text>
</comment>
<dbReference type="PROSITE" id="PS51724">
    <property type="entry name" value="SPOR"/>
    <property type="match status" value="1"/>
</dbReference>
<feature type="domain" description="SPOR" evidence="3">
    <location>
        <begin position="712"/>
        <end position="796"/>
    </location>
</feature>
<evidence type="ECO:0000313" key="4">
    <source>
        <dbReference type="EMBL" id="MBK1667343.1"/>
    </source>
</evidence>
<accession>A0ABS1DC77</accession>
<keyword evidence="5" id="KW-1185">Reference proteome</keyword>
<evidence type="ECO:0000313" key="5">
    <source>
        <dbReference type="Proteomes" id="UP001296873"/>
    </source>
</evidence>
<protein>
    <recommendedName>
        <fullName evidence="3">SPOR domain-containing protein</fullName>
    </recommendedName>
</protein>
<reference evidence="4 5" key="1">
    <citation type="journal article" date="2020" name="Microorganisms">
        <title>Osmotic Adaptation and Compatible Solute Biosynthesis of Phototrophic Bacteria as Revealed from Genome Analyses.</title>
        <authorList>
            <person name="Imhoff J.F."/>
            <person name="Rahn T."/>
            <person name="Kunzel S."/>
            <person name="Keller A."/>
            <person name="Neulinger S.C."/>
        </authorList>
    </citation>
    <scope>NUCLEOTIDE SEQUENCE [LARGE SCALE GENOMIC DNA]</scope>
    <source>
        <strain evidence="4 5">DSM 9895</strain>
    </source>
</reference>
<dbReference type="RefSeq" id="WP_200339413.1">
    <property type="nucleotide sequence ID" value="NZ_NRRL01000006.1"/>
</dbReference>
<keyword evidence="2" id="KW-0732">Signal</keyword>
<feature type="compositionally biased region" description="Low complexity" evidence="1">
    <location>
        <begin position="433"/>
        <end position="444"/>
    </location>
</feature>
<evidence type="ECO:0000259" key="3">
    <source>
        <dbReference type="PROSITE" id="PS51724"/>
    </source>
</evidence>